<evidence type="ECO:0000256" key="1">
    <source>
        <dbReference type="SAM" id="Phobius"/>
    </source>
</evidence>
<dbReference type="AlphaFoldDB" id="A0A6M3KZU7"/>
<gene>
    <name evidence="2" type="ORF">MM415B03156_0007</name>
</gene>
<keyword evidence="1" id="KW-0472">Membrane</keyword>
<keyword evidence="1" id="KW-1133">Transmembrane helix</keyword>
<protein>
    <submittedName>
        <fullName evidence="2">Uncharacterized protein</fullName>
    </submittedName>
</protein>
<name>A0A6M3KZU7_9ZZZZ</name>
<feature type="transmembrane region" description="Helical" evidence="1">
    <location>
        <begin position="74"/>
        <end position="97"/>
    </location>
</feature>
<evidence type="ECO:0000313" key="2">
    <source>
        <dbReference type="EMBL" id="QJA86618.1"/>
    </source>
</evidence>
<keyword evidence="1" id="KW-0812">Transmembrane</keyword>
<reference evidence="2" key="1">
    <citation type="submission" date="2020-03" db="EMBL/GenBank/DDBJ databases">
        <title>The deep terrestrial virosphere.</title>
        <authorList>
            <person name="Holmfeldt K."/>
            <person name="Nilsson E."/>
            <person name="Simone D."/>
            <person name="Lopez-Fernandez M."/>
            <person name="Wu X."/>
            <person name="de Brujin I."/>
            <person name="Lundin D."/>
            <person name="Andersson A."/>
            <person name="Bertilsson S."/>
            <person name="Dopson M."/>
        </authorList>
    </citation>
    <scope>NUCLEOTIDE SEQUENCE</scope>
    <source>
        <strain evidence="2">MM415B03156</strain>
    </source>
</reference>
<dbReference type="EMBL" id="MT142647">
    <property type="protein sequence ID" value="QJA86618.1"/>
    <property type="molecule type" value="Genomic_DNA"/>
</dbReference>
<sequence>MDMIAKERDELLIRLDERQKQILDMNISQEKHLATLNDKVYKNIMRIAQNSERIGSIEKVIGDGVPIRFTNKQYVAGGISAITLLSTLALTACKLLGWL</sequence>
<accession>A0A6M3KZU7</accession>
<organism evidence="2">
    <name type="scientific">viral metagenome</name>
    <dbReference type="NCBI Taxonomy" id="1070528"/>
    <lineage>
        <taxon>unclassified sequences</taxon>
        <taxon>metagenomes</taxon>
        <taxon>organismal metagenomes</taxon>
    </lineage>
</organism>
<proteinExistence type="predicted"/>